<keyword evidence="2" id="KW-0677">Repeat</keyword>
<evidence type="ECO:0000259" key="3">
    <source>
        <dbReference type="PROSITE" id="PS50837"/>
    </source>
</evidence>
<organism evidence="4 5">
    <name type="scientific">Tetraodon nigroviridis</name>
    <name type="common">Spotted green pufferfish</name>
    <name type="synonym">Chelonodon nigroviridis</name>
    <dbReference type="NCBI Taxonomy" id="99883"/>
    <lineage>
        <taxon>Eukaryota</taxon>
        <taxon>Metazoa</taxon>
        <taxon>Chordata</taxon>
        <taxon>Craniata</taxon>
        <taxon>Vertebrata</taxon>
        <taxon>Euteleostomi</taxon>
        <taxon>Actinopterygii</taxon>
        <taxon>Neopterygii</taxon>
        <taxon>Teleostei</taxon>
        <taxon>Neoteleostei</taxon>
        <taxon>Acanthomorphata</taxon>
        <taxon>Eupercaria</taxon>
        <taxon>Tetraodontiformes</taxon>
        <taxon>Tetradontoidea</taxon>
        <taxon>Tetraodontidae</taxon>
        <taxon>Tetraodon</taxon>
    </lineage>
</organism>
<protein>
    <recommendedName>
        <fullName evidence="3">NACHT domain-containing protein</fullName>
    </recommendedName>
</protein>
<dbReference type="InterPro" id="IPR027417">
    <property type="entry name" value="P-loop_NTPase"/>
</dbReference>
<dbReference type="AlphaFoldDB" id="H3C7N4"/>
<proteinExistence type="predicted"/>
<evidence type="ECO:0000256" key="1">
    <source>
        <dbReference type="ARBA" id="ARBA00022614"/>
    </source>
</evidence>
<dbReference type="Ensembl" id="ENSTNIT00000004391.1">
    <property type="protein sequence ID" value="ENSTNIP00000004256.1"/>
    <property type="gene ID" value="ENSTNIG00000001880.1"/>
</dbReference>
<dbReference type="PROSITE" id="PS50837">
    <property type="entry name" value="NACHT"/>
    <property type="match status" value="1"/>
</dbReference>
<evidence type="ECO:0000256" key="2">
    <source>
        <dbReference type="ARBA" id="ARBA00022737"/>
    </source>
</evidence>
<dbReference type="InterPro" id="IPR007111">
    <property type="entry name" value="NACHT_NTPase"/>
</dbReference>
<dbReference type="PANTHER" id="PTHR24106">
    <property type="entry name" value="NACHT, LRR AND CARD DOMAINS-CONTAINING"/>
    <property type="match status" value="1"/>
</dbReference>
<sequence>YIQQKQNSGSNPNQKTQTLSQRRFLKFQKKLSSSLFAQSCFLSTYGGTSHMSLDDIYTDGQLELAEDCPNVHGPIGLEDIIGEVGTMNKEADTVLVSGEVGSGKSTLLQRLHLLWAQGAALQEYLLLFPFNCRRLNSELSELSFKEVVFEEWWWGEREEDEIFELMEEEGDVMVFSFDGVDEVKDCFEMKRVCGGEGMFVDLRLLYFNLVEGFVIKGVGKVVRSGGVGVSGVLKKRVGKEVLRGFSGSGIDWFVKKEESKGGVGGKVLEWLDRKSRLLGVFDSGVVWIVWLLEKDVVMCGEGMGERMRDVYVMIVEEF</sequence>
<keyword evidence="5" id="KW-1185">Reference proteome</keyword>
<dbReference type="SUPFAM" id="SSF52540">
    <property type="entry name" value="P-loop containing nucleoside triphosphate hydrolases"/>
    <property type="match status" value="1"/>
</dbReference>
<evidence type="ECO:0000313" key="5">
    <source>
        <dbReference type="Proteomes" id="UP000007303"/>
    </source>
</evidence>
<dbReference type="HOGENOM" id="CLU_875905_0_0_1"/>
<accession>H3C7N4</accession>
<dbReference type="Pfam" id="PF05729">
    <property type="entry name" value="NACHT"/>
    <property type="match status" value="1"/>
</dbReference>
<dbReference type="Proteomes" id="UP000007303">
    <property type="component" value="Unassembled WGS sequence"/>
</dbReference>
<feature type="domain" description="NACHT" evidence="3">
    <location>
        <begin position="92"/>
        <end position="183"/>
    </location>
</feature>
<name>H3C7N4_TETNG</name>
<dbReference type="GeneTree" id="ENSGT00940000160934"/>
<evidence type="ECO:0000313" key="4">
    <source>
        <dbReference type="Ensembl" id="ENSTNIP00000004256.1"/>
    </source>
</evidence>
<dbReference type="Gene3D" id="3.40.50.300">
    <property type="entry name" value="P-loop containing nucleotide triphosphate hydrolases"/>
    <property type="match status" value="1"/>
</dbReference>
<keyword evidence="1" id="KW-0433">Leucine-rich repeat</keyword>
<reference evidence="4" key="3">
    <citation type="submission" date="2025-09" db="UniProtKB">
        <authorList>
            <consortium name="Ensembl"/>
        </authorList>
    </citation>
    <scope>IDENTIFICATION</scope>
</reference>
<dbReference type="STRING" id="99883.ENSTNIP00000004256"/>
<reference evidence="4" key="2">
    <citation type="submission" date="2025-08" db="UniProtKB">
        <authorList>
            <consortium name="Ensembl"/>
        </authorList>
    </citation>
    <scope>IDENTIFICATION</scope>
</reference>
<dbReference type="InParanoid" id="H3C7N4"/>
<dbReference type="InterPro" id="IPR051261">
    <property type="entry name" value="NLR"/>
</dbReference>
<reference evidence="5" key="1">
    <citation type="journal article" date="2004" name="Nature">
        <title>Genome duplication in the teleost fish Tetraodon nigroviridis reveals the early vertebrate proto-karyotype.</title>
        <authorList>
            <person name="Jaillon O."/>
            <person name="Aury J.-M."/>
            <person name="Brunet F."/>
            <person name="Petit J.-L."/>
            <person name="Stange-Thomann N."/>
            <person name="Mauceli E."/>
            <person name="Bouneau L."/>
            <person name="Fischer C."/>
            <person name="Ozouf-Costaz C."/>
            <person name="Bernot A."/>
            <person name="Nicaud S."/>
            <person name="Jaffe D."/>
            <person name="Fisher S."/>
            <person name="Lutfalla G."/>
            <person name="Dossat C."/>
            <person name="Segurens B."/>
            <person name="Dasilva C."/>
            <person name="Salanoubat M."/>
            <person name="Levy M."/>
            <person name="Boudet N."/>
            <person name="Castellano S."/>
            <person name="Anthouard V."/>
            <person name="Jubin C."/>
            <person name="Castelli V."/>
            <person name="Katinka M."/>
            <person name="Vacherie B."/>
            <person name="Biemont C."/>
            <person name="Skalli Z."/>
            <person name="Cattolico L."/>
            <person name="Poulain J."/>
            <person name="De Berardinis V."/>
            <person name="Cruaud C."/>
            <person name="Duprat S."/>
            <person name="Brottier P."/>
            <person name="Coutanceau J.-P."/>
            <person name="Gouzy J."/>
            <person name="Parra G."/>
            <person name="Lardier G."/>
            <person name="Chapple C."/>
            <person name="McKernan K.J."/>
            <person name="McEwan P."/>
            <person name="Bosak S."/>
            <person name="Kellis M."/>
            <person name="Volff J.-N."/>
            <person name="Guigo R."/>
            <person name="Zody M.C."/>
            <person name="Mesirov J."/>
            <person name="Lindblad-Toh K."/>
            <person name="Birren B."/>
            <person name="Nusbaum C."/>
            <person name="Kahn D."/>
            <person name="Robinson-Rechavi M."/>
            <person name="Laudet V."/>
            <person name="Schachter V."/>
            <person name="Quetier F."/>
            <person name="Saurin W."/>
            <person name="Scarpelli C."/>
            <person name="Wincker P."/>
            <person name="Lander E.S."/>
            <person name="Weissenbach J."/>
            <person name="Roest Crollius H."/>
        </authorList>
    </citation>
    <scope>NUCLEOTIDE SEQUENCE [LARGE SCALE GENOMIC DNA]</scope>
</reference>